<sequence>MKNETIAAIAAVLVIILGIQAYTMFRLNDRLNQLSGFYSQTGEPQTLSNPPKSNRPKSDDDEFFKDRTWNPYAEIQHMQNEMEQMFDDSFSRFHMKTPLGSLSKTPDVDLKEKSDRYIVTVNAPGADESSIDVKLEDQVLRISIKTEHAKDETDEKNGQYQYRERFVGQFQRALTLPGPANAAKMTTEYHNGVLTITIPKA</sequence>
<feature type="region of interest" description="Disordered" evidence="3">
    <location>
        <begin position="41"/>
        <end position="63"/>
    </location>
</feature>
<comment type="caution">
    <text evidence="5">The sequence shown here is derived from an EMBL/GenBank/DDBJ whole genome shotgun (WGS) entry which is preliminary data.</text>
</comment>
<dbReference type="PANTHER" id="PTHR11527">
    <property type="entry name" value="HEAT-SHOCK PROTEIN 20 FAMILY MEMBER"/>
    <property type="match status" value="1"/>
</dbReference>
<dbReference type="Proteomes" id="UP000240010">
    <property type="component" value="Unassembled WGS sequence"/>
</dbReference>
<name>A0A2S6HER6_9GAMM</name>
<dbReference type="EMBL" id="PTIZ01000004">
    <property type="protein sequence ID" value="PPK75975.1"/>
    <property type="molecule type" value="Genomic_DNA"/>
</dbReference>
<organism evidence="5 6">
    <name type="scientific">Methylobacter tundripaludum</name>
    <dbReference type="NCBI Taxonomy" id="173365"/>
    <lineage>
        <taxon>Bacteria</taxon>
        <taxon>Pseudomonadati</taxon>
        <taxon>Pseudomonadota</taxon>
        <taxon>Gammaproteobacteria</taxon>
        <taxon>Methylococcales</taxon>
        <taxon>Methylococcaceae</taxon>
        <taxon>Methylobacter</taxon>
    </lineage>
</organism>
<evidence type="ECO:0000256" key="1">
    <source>
        <dbReference type="PROSITE-ProRule" id="PRU00285"/>
    </source>
</evidence>
<evidence type="ECO:0000256" key="2">
    <source>
        <dbReference type="RuleBase" id="RU003616"/>
    </source>
</evidence>
<evidence type="ECO:0000259" key="4">
    <source>
        <dbReference type="PROSITE" id="PS01031"/>
    </source>
</evidence>
<comment type="similarity">
    <text evidence="1 2">Belongs to the small heat shock protein (HSP20) family.</text>
</comment>
<protein>
    <submittedName>
        <fullName evidence="5">HSP20 family protein</fullName>
    </submittedName>
</protein>
<reference evidence="5 6" key="1">
    <citation type="submission" date="2018-02" db="EMBL/GenBank/DDBJ databases">
        <title>Subsurface microbial communities from deep shales in Ohio and West Virginia, USA.</title>
        <authorList>
            <person name="Wrighton K."/>
        </authorList>
    </citation>
    <scope>NUCLEOTIDE SEQUENCE [LARGE SCALE GENOMIC DNA]</scope>
    <source>
        <strain evidence="5 6">OWC-DMM</strain>
    </source>
</reference>
<accession>A0A2S6HER6</accession>
<evidence type="ECO:0000313" key="5">
    <source>
        <dbReference type="EMBL" id="PPK75975.1"/>
    </source>
</evidence>
<dbReference type="InterPro" id="IPR031107">
    <property type="entry name" value="Small_HSP"/>
</dbReference>
<dbReference type="AlphaFoldDB" id="A0A2S6HER6"/>
<gene>
    <name evidence="5" type="ORF">B0F87_10465</name>
</gene>
<evidence type="ECO:0000256" key="3">
    <source>
        <dbReference type="SAM" id="MobiDB-lite"/>
    </source>
</evidence>
<dbReference type="InterPro" id="IPR002068">
    <property type="entry name" value="A-crystallin/Hsp20_dom"/>
</dbReference>
<dbReference type="Gene3D" id="2.60.40.790">
    <property type="match status" value="1"/>
</dbReference>
<feature type="compositionally biased region" description="Polar residues" evidence="3">
    <location>
        <begin position="41"/>
        <end position="52"/>
    </location>
</feature>
<dbReference type="InterPro" id="IPR008978">
    <property type="entry name" value="HSP20-like_chaperone"/>
</dbReference>
<proteinExistence type="inferred from homology"/>
<dbReference type="PROSITE" id="PS01031">
    <property type="entry name" value="SHSP"/>
    <property type="match status" value="1"/>
</dbReference>
<dbReference type="SUPFAM" id="SSF49764">
    <property type="entry name" value="HSP20-like chaperones"/>
    <property type="match status" value="1"/>
</dbReference>
<evidence type="ECO:0000313" key="6">
    <source>
        <dbReference type="Proteomes" id="UP000240010"/>
    </source>
</evidence>
<dbReference type="RefSeq" id="WP_104428491.1">
    <property type="nucleotide sequence ID" value="NZ_PTIZ01000004.1"/>
</dbReference>
<dbReference type="CDD" id="cd06464">
    <property type="entry name" value="ACD_sHsps-like"/>
    <property type="match status" value="1"/>
</dbReference>
<feature type="domain" description="SHSP" evidence="4">
    <location>
        <begin position="99"/>
        <end position="201"/>
    </location>
</feature>
<dbReference type="Pfam" id="PF00011">
    <property type="entry name" value="HSP20"/>
    <property type="match status" value="1"/>
</dbReference>